<name>A0A931SDT1_9BACT</name>
<dbReference type="GO" id="GO:0000175">
    <property type="term" value="F:3'-5'-RNA exonuclease activity"/>
    <property type="evidence" value="ECO:0007669"/>
    <property type="project" value="TreeGrafter"/>
</dbReference>
<dbReference type="SUPFAM" id="SSF54211">
    <property type="entry name" value="Ribosomal protein S5 domain 2-like"/>
    <property type="match status" value="2"/>
</dbReference>
<dbReference type="InterPro" id="IPR012162">
    <property type="entry name" value="PNPase"/>
</dbReference>
<evidence type="ECO:0000313" key="9">
    <source>
        <dbReference type="EMBL" id="MBI2097052.1"/>
    </source>
</evidence>
<evidence type="ECO:0000256" key="5">
    <source>
        <dbReference type="NCBIfam" id="TIGR03591"/>
    </source>
</evidence>
<dbReference type="FunFam" id="3.30.230.70:FF:000001">
    <property type="entry name" value="Polyribonucleotide nucleotidyltransferase"/>
    <property type="match status" value="1"/>
</dbReference>
<dbReference type="Gene3D" id="3.30.230.70">
    <property type="entry name" value="GHMP Kinase, N-terminal domain"/>
    <property type="match status" value="2"/>
</dbReference>
<dbReference type="EMBL" id="JACOZA010000075">
    <property type="protein sequence ID" value="MBI2097052.1"/>
    <property type="molecule type" value="Genomic_DNA"/>
</dbReference>
<comment type="caution">
    <text evidence="9">The sequence shown here is derived from an EMBL/GenBank/DDBJ whole genome shotgun (WGS) entry which is preliminary data.</text>
</comment>
<dbReference type="CDD" id="cd11363">
    <property type="entry name" value="RNase_PH_PNPase_1"/>
    <property type="match status" value="1"/>
</dbReference>
<feature type="domain" description="Exoribonuclease phosphorolytic" evidence="6">
    <location>
        <begin position="13"/>
        <end position="145"/>
    </location>
</feature>
<dbReference type="NCBIfam" id="TIGR03591">
    <property type="entry name" value="polynuc_phos"/>
    <property type="match status" value="1"/>
</dbReference>
<feature type="non-terminal residue" evidence="9">
    <location>
        <position position="459"/>
    </location>
</feature>
<dbReference type="InterPro" id="IPR001247">
    <property type="entry name" value="ExoRNase_PH_dom1"/>
</dbReference>
<proteinExistence type="predicted"/>
<organism evidence="9 10">
    <name type="scientific">Candidatus Sungiibacteriota bacterium</name>
    <dbReference type="NCBI Taxonomy" id="2750080"/>
    <lineage>
        <taxon>Bacteria</taxon>
        <taxon>Candidatus Sungiibacteriota</taxon>
    </lineage>
</organism>
<dbReference type="InterPro" id="IPR036456">
    <property type="entry name" value="PNPase_PH_RNA-bd_sf"/>
</dbReference>
<dbReference type="Pfam" id="PF03725">
    <property type="entry name" value="RNase_PH_C"/>
    <property type="match status" value="1"/>
</dbReference>
<keyword evidence="2 9" id="KW-0808">Transferase</keyword>
<dbReference type="PANTHER" id="PTHR11252:SF0">
    <property type="entry name" value="POLYRIBONUCLEOTIDE NUCLEOTIDYLTRANSFERASE 1, MITOCHONDRIAL"/>
    <property type="match status" value="1"/>
</dbReference>
<dbReference type="SUPFAM" id="SSF46915">
    <property type="entry name" value="Polynucleotide phosphorylase/guanosine pentaphosphate synthase (PNPase/GPSI), domain 3"/>
    <property type="match status" value="1"/>
</dbReference>
<dbReference type="NCBIfam" id="NF008805">
    <property type="entry name" value="PRK11824.1"/>
    <property type="match status" value="1"/>
</dbReference>
<evidence type="ECO:0000259" key="8">
    <source>
        <dbReference type="Pfam" id="PF03726"/>
    </source>
</evidence>
<dbReference type="SUPFAM" id="SSF55666">
    <property type="entry name" value="Ribonuclease PH domain 2-like"/>
    <property type="match status" value="1"/>
</dbReference>
<evidence type="ECO:0000256" key="1">
    <source>
        <dbReference type="ARBA" id="ARBA00012416"/>
    </source>
</evidence>
<accession>A0A931SDT1</accession>
<dbReference type="GO" id="GO:0006402">
    <property type="term" value="P:mRNA catabolic process"/>
    <property type="evidence" value="ECO:0007669"/>
    <property type="project" value="UniProtKB-UniRule"/>
</dbReference>
<dbReference type="InterPro" id="IPR015848">
    <property type="entry name" value="PNPase_PH_RNA-bd_bac/org-type"/>
</dbReference>
<evidence type="ECO:0000256" key="3">
    <source>
        <dbReference type="ARBA" id="ARBA00022695"/>
    </source>
</evidence>
<dbReference type="InterPro" id="IPR027408">
    <property type="entry name" value="PNPase/RNase_PH_dom_sf"/>
</dbReference>
<dbReference type="Pfam" id="PF01138">
    <property type="entry name" value="RNase_PH"/>
    <property type="match status" value="2"/>
</dbReference>
<feature type="domain" description="Polyribonucleotide nucleotidyltransferase RNA-binding" evidence="8">
    <location>
        <begin position="243"/>
        <end position="322"/>
    </location>
</feature>
<dbReference type="GO" id="GO:0006396">
    <property type="term" value="P:RNA processing"/>
    <property type="evidence" value="ECO:0007669"/>
    <property type="project" value="InterPro"/>
</dbReference>
<protein>
    <recommendedName>
        <fullName evidence="1 5">Polyribonucleotide nucleotidyltransferase</fullName>
        <ecNumber evidence="1 5">2.7.7.8</ecNumber>
    </recommendedName>
</protein>
<feature type="domain" description="Exoribonuclease phosphorolytic" evidence="7">
    <location>
        <begin position="148"/>
        <end position="210"/>
    </location>
</feature>
<dbReference type="InterPro" id="IPR015847">
    <property type="entry name" value="ExoRNase_PH_dom2"/>
</dbReference>
<dbReference type="InterPro" id="IPR020568">
    <property type="entry name" value="Ribosomal_Su5_D2-typ_SF"/>
</dbReference>
<dbReference type="GO" id="GO:0004654">
    <property type="term" value="F:polyribonucleotide nucleotidyltransferase activity"/>
    <property type="evidence" value="ECO:0007669"/>
    <property type="project" value="UniProtKB-UniRule"/>
</dbReference>
<dbReference type="GO" id="GO:0005829">
    <property type="term" value="C:cytosol"/>
    <property type="evidence" value="ECO:0007669"/>
    <property type="project" value="TreeGrafter"/>
</dbReference>
<keyword evidence="3 9" id="KW-0548">Nucleotidyltransferase</keyword>
<dbReference type="GO" id="GO:0003723">
    <property type="term" value="F:RNA binding"/>
    <property type="evidence" value="ECO:0007669"/>
    <property type="project" value="UniProtKB-KW"/>
</dbReference>
<gene>
    <name evidence="9" type="ORF">HYT40_02790</name>
</gene>
<feature type="domain" description="Exoribonuclease phosphorolytic" evidence="6">
    <location>
        <begin position="326"/>
        <end position="459"/>
    </location>
</feature>
<keyword evidence="4" id="KW-0694">RNA-binding</keyword>
<evidence type="ECO:0000256" key="4">
    <source>
        <dbReference type="ARBA" id="ARBA00022884"/>
    </source>
</evidence>
<dbReference type="AlphaFoldDB" id="A0A931SDT1"/>
<evidence type="ECO:0000259" key="6">
    <source>
        <dbReference type="Pfam" id="PF01138"/>
    </source>
</evidence>
<sequence>MKQSTKYSLTVGGRELTAELGKFAEQANGSVAVRYGDTMVLATAVMNKTPKVGGDFFPLTCDYEEKFYAAGKISGSAFIKREGRPSEEAVISGRLIDRTIRPRFNHQIRNEVQVVTTILAFDGQNDPDIPALVGASLALSISDIPWDGPTAGVRVGRINGKFILNPTYEERMASDFDLLITGFSERINMIEAGAREIPEADMAEAIAWGHHEIKKLIDFQKKIIAEHAVPKAVVPVAEPSPELVAFMREKIFRQLEDAMYADAPKLEKYALKDAIEAEWKAMAQEKFGDTITVNSIEYVFHEAVNEIVHRELLQKNKRPDGRAADEVRLLSAEVAIVPRVHGSGLFQRGETQVLSVVTLGAPSDEQRFDTMEGEFKRRFMHHYNFPPYSVGEVGRMGSGGRREIGHGNLAERALFAIIPPREEFPYTIRVVSETLSSNGSSSMASVCASTLALMDAGVP</sequence>
<dbReference type="Proteomes" id="UP000724148">
    <property type="component" value="Unassembled WGS sequence"/>
</dbReference>
<reference evidence="9" key="1">
    <citation type="submission" date="2020-07" db="EMBL/GenBank/DDBJ databases">
        <title>Huge and variable diversity of episymbiotic CPR bacteria and DPANN archaea in groundwater ecosystems.</title>
        <authorList>
            <person name="He C.Y."/>
            <person name="Keren R."/>
            <person name="Whittaker M."/>
            <person name="Farag I.F."/>
            <person name="Doudna J."/>
            <person name="Cate J.H.D."/>
            <person name="Banfield J.F."/>
        </authorList>
    </citation>
    <scope>NUCLEOTIDE SEQUENCE</scope>
    <source>
        <strain evidence="9">NC_groundwater_193_Ag_S-0.1um_51_7</strain>
    </source>
</reference>
<evidence type="ECO:0000256" key="2">
    <source>
        <dbReference type="ARBA" id="ARBA00022679"/>
    </source>
</evidence>
<dbReference type="Pfam" id="PF03726">
    <property type="entry name" value="PNPase"/>
    <property type="match status" value="1"/>
</dbReference>
<evidence type="ECO:0000313" key="10">
    <source>
        <dbReference type="Proteomes" id="UP000724148"/>
    </source>
</evidence>
<evidence type="ECO:0000259" key="7">
    <source>
        <dbReference type="Pfam" id="PF03725"/>
    </source>
</evidence>
<dbReference type="EC" id="2.7.7.8" evidence="1 5"/>
<dbReference type="InterPro" id="IPR036345">
    <property type="entry name" value="ExoRNase_PH_dom2_sf"/>
</dbReference>
<dbReference type="PANTHER" id="PTHR11252">
    <property type="entry name" value="POLYRIBONUCLEOTIDE NUCLEOTIDYLTRANSFERASE"/>
    <property type="match status" value="1"/>
</dbReference>